<dbReference type="CDD" id="cd03225">
    <property type="entry name" value="ABC_cobalt_CbiO_domain1"/>
    <property type="match status" value="1"/>
</dbReference>
<reference evidence="10 11" key="1">
    <citation type="submission" date="2016-10" db="EMBL/GenBank/DDBJ databases">
        <authorList>
            <person name="de Groot N.N."/>
        </authorList>
    </citation>
    <scope>NUCLEOTIDE SEQUENCE [LARGE SCALE GENOMIC DNA]</scope>
    <source>
        <strain evidence="10 11">CGMCC 1.5012</strain>
    </source>
</reference>
<dbReference type="PROSITE" id="PS50893">
    <property type="entry name" value="ABC_TRANSPORTER_2"/>
    <property type="match status" value="1"/>
</dbReference>
<dbReference type="InterPro" id="IPR050095">
    <property type="entry name" value="ECF_ABC_transporter_ATP-bd"/>
</dbReference>
<dbReference type="InterPro" id="IPR030946">
    <property type="entry name" value="EcfA2"/>
</dbReference>
<evidence type="ECO:0000256" key="4">
    <source>
        <dbReference type="ARBA" id="ARBA00022741"/>
    </source>
</evidence>
<dbReference type="STRING" id="258515.SAMN05192585_10389"/>
<comment type="similarity">
    <text evidence="8">Belongs to the ABC transporter superfamily. Energy-coupling factor EcfA family.</text>
</comment>
<dbReference type="RefSeq" id="WP_092637841.1">
    <property type="nucleotide sequence ID" value="NZ_FNID01000003.1"/>
</dbReference>
<evidence type="ECO:0000256" key="2">
    <source>
        <dbReference type="ARBA" id="ARBA00022448"/>
    </source>
</evidence>
<evidence type="ECO:0000256" key="8">
    <source>
        <dbReference type="RuleBase" id="RU365104"/>
    </source>
</evidence>
<organism evidence="10 11">
    <name type="scientific">Acetanaerobacterium elongatum</name>
    <dbReference type="NCBI Taxonomy" id="258515"/>
    <lineage>
        <taxon>Bacteria</taxon>
        <taxon>Bacillati</taxon>
        <taxon>Bacillota</taxon>
        <taxon>Clostridia</taxon>
        <taxon>Eubacteriales</taxon>
        <taxon>Oscillospiraceae</taxon>
        <taxon>Acetanaerobacterium</taxon>
    </lineage>
</organism>
<dbReference type="InterPro" id="IPR003593">
    <property type="entry name" value="AAA+_ATPase"/>
</dbReference>
<name>A0A1G9V8H9_9FIRM</name>
<dbReference type="GO" id="GO:0042626">
    <property type="term" value="F:ATPase-coupled transmembrane transporter activity"/>
    <property type="evidence" value="ECO:0007669"/>
    <property type="project" value="TreeGrafter"/>
</dbReference>
<dbReference type="InterPro" id="IPR015856">
    <property type="entry name" value="ABC_transpr_CbiO/EcfA_su"/>
</dbReference>
<dbReference type="GO" id="GO:0016887">
    <property type="term" value="F:ATP hydrolysis activity"/>
    <property type="evidence" value="ECO:0007669"/>
    <property type="project" value="InterPro"/>
</dbReference>
<comment type="subcellular location">
    <subcellularLocation>
        <location evidence="1 8">Cell membrane</location>
        <topology evidence="1 8">Peripheral membrane protein</topology>
    </subcellularLocation>
</comment>
<keyword evidence="3 8" id="KW-1003">Cell membrane</keyword>
<dbReference type="Gene3D" id="3.40.50.300">
    <property type="entry name" value="P-loop containing nucleotide triphosphate hydrolases"/>
    <property type="match status" value="1"/>
</dbReference>
<evidence type="ECO:0000259" key="9">
    <source>
        <dbReference type="PROSITE" id="PS50893"/>
    </source>
</evidence>
<evidence type="ECO:0000313" key="11">
    <source>
        <dbReference type="Proteomes" id="UP000199182"/>
    </source>
</evidence>
<evidence type="ECO:0000256" key="3">
    <source>
        <dbReference type="ARBA" id="ARBA00022475"/>
    </source>
</evidence>
<feature type="domain" description="ABC transporter" evidence="9">
    <location>
        <begin position="4"/>
        <end position="245"/>
    </location>
</feature>
<dbReference type="EC" id="7.-.-.-" evidence="8"/>
<dbReference type="EMBL" id="FNID01000003">
    <property type="protein sequence ID" value="SDM68461.1"/>
    <property type="molecule type" value="Genomic_DNA"/>
</dbReference>
<dbReference type="NCBIfam" id="TIGR04521">
    <property type="entry name" value="ECF_ATPase_2"/>
    <property type="match status" value="1"/>
</dbReference>
<accession>A0A1G9V8H9</accession>
<dbReference type="OrthoDB" id="9784332at2"/>
<dbReference type="GO" id="GO:0005524">
    <property type="term" value="F:ATP binding"/>
    <property type="evidence" value="ECO:0007669"/>
    <property type="project" value="UniProtKB-UniRule"/>
</dbReference>
<keyword evidence="6" id="KW-1278">Translocase</keyword>
<dbReference type="InterPro" id="IPR003439">
    <property type="entry name" value="ABC_transporter-like_ATP-bd"/>
</dbReference>
<keyword evidence="4 8" id="KW-0547">Nucleotide-binding</keyword>
<dbReference type="InterPro" id="IPR027417">
    <property type="entry name" value="P-loop_NTPase"/>
</dbReference>
<comment type="function">
    <text evidence="8">ATP-binding (A) component of a common energy-coupling factor (ECF) ABC-transporter complex.</text>
</comment>
<dbReference type="SMART" id="SM00382">
    <property type="entry name" value="AAA"/>
    <property type="match status" value="1"/>
</dbReference>
<dbReference type="NCBIfam" id="NF010158">
    <property type="entry name" value="PRK13637.1"/>
    <property type="match status" value="1"/>
</dbReference>
<comment type="subunit">
    <text evidence="8">Forms a stable energy-coupling factor (ECF) transporter complex composed of 2 membrane-embedded substrate-binding proteins (S component), 2 ATP-binding proteins (A component) and 2 transmembrane proteins (T component).</text>
</comment>
<dbReference type="GO" id="GO:0043190">
    <property type="term" value="C:ATP-binding cassette (ABC) transporter complex"/>
    <property type="evidence" value="ECO:0007669"/>
    <property type="project" value="TreeGrafter"/>
</dbReference>
<dbReference type="AlphaFoldDB" id="A0A1G9V8H9"/>
<evidence type="ECO:0000256" key="6">
    <source>
        <dbReference type="ARBA" id="ARBA00022967"/>
    </source>
</evidence>
<evidence type="ECO:0000256" key="7">
    <source>
        <dbReference type="ARBA" id="ARBA00023136"/>
    </source>
</evidence>
<dbReference type="SUPFAM" id="SSF52540">
    <property type="entry name" value="P-loop containing nucleoside triphosphate hydrolases"/>
    <property type="match status" value="1"/>
</dbReference>
<evidence type="ECO:0000256" key="1">
    <source>
        <dbReference type="ARBA" id="ARBA00004202"/>
    </source>
</evidence>
<dbReference type="PROSITE" id="PS00211">
    <property type="entry name" value="ABC_TRANSPORTER_1"/>
    <property type="match status" value="1"/>
</dbReference>
<proteinExistence type="inferred from homology"/>
<gene>
    <name evidence="10" type="ORF">SAMN05192585_10389</name>
</gene>
<dbReference type="Pfam" id="PF00005">
    <property type="entry name" value="ABC_tran"/>
    <property type="match status" value="1"/>
</dbReference>
<dbReference type="InterPro" id="IPR017871">
    <property type="entry name" value="ABC_transporter-like_CS"/>
</dbReference>
<keyword evidence="2 8" id="KW-0813">Transport</keyword>
<evidence type="ECO:0000256" key="5">
    <source>
        <dbReference type="ARBA" id="ARBA00022840"/>
    </source>
</evidence>
<keyword evidence="5 8" id="KW-0067">ATP-binding</keyword>
<keyword evidence="11" id="KW-1185">Reference proteome</keyword>
<keyword evidence="7 8" id="KW-0472">Membrane</keyword>
<dbReference type="PANTHER" id="PTHR43553:SF27">
    <property type="entry name" value="ENERGY-COUPLING FACTOR TRANSPORTER ATP-BINDING PROTEIN ECFA2"/>
    <property type="match status" value="1"/>
</dbReference>
<dbReference type="PANTHER" id="PTHR43553">
    <property type="entry name" value="HEAVY METAL TRANSPORTER"/>
    <property type="match status" value="1"/>
</dbReference>
<dbReference type="FunFam" id="3.40.50.300:FF:000224">
    <property type="entry name" value="Energy-coupling factor transporter ATP-binding protein EcfA"/>
    <property type="match status" value="1"/>
</dbReference>
<evidence type="ECO:0000313" key="10">
    <source>
        <dbReference type="EMBL" id="SDM68461.1"/>
    </source>
</evidence>
<sequence length="292" mass="32551">MPVIRTVGLTHVYNQGSPFEKAAVNDINIEIEKGDFIGVIGHTGSGKSTLIQHFNGLLKPTSGKIFIDEEDLWADKARLRQCRFKVGLVFQYPEYQLFEETVAKDIAFGPRNMGLSEEEIKQRVAEAAEFVGLKEKHLERSPFDLSGGQKRRAAIAGVIAMRPEVLILDEPTAGLDPKGREKILTQIRNYHKVTGNTVLLVSHSMEDIARYADKVLVLADAQIKFFDTVDNVFSHAQELTGLGLEVPQITKVFLGLAERGYPVRRNIYTVEDGKNEILRLKAELNKGGVQHA</sequence>
<protein>
    <recommendedName>
        <fullName evidence="8">Energy-coupling factor transporter ATP-binding protein EcfA2</fullName>
        <ecNumber evidence="8">7.-.-.-</ecNumber>
    </recommendedName>
</protein>
<dbReference type="Proteomes" id="UP000199182">
    <property type="component" value="Unassembled WGS sequence"/>
</dbReference>